<name>A0AAV4NHA8_9ARAC</name>
<comment type="caution">
    <text evidence="1">The sequence shown here is derived from an EMBL/GenBank/DDBJ whole genome shotgun (WGS) entry which is preliminary data.</text>
</comment>
<dbReference type="AlphaFoldDB" id="A0AAV4NHA8"/>
<evidence type="ECO:0000313" key="2">
    <source>
        <dbReference type="Proteomes" id="UP001054837"/>
    </source>
</evidence>
<evidence type="ECO:0000313" key="1">
    <source>
        <dbReference type="EMBL" id="GIX83346.1"/>
    </source>
</evidence>
<proteinExistence type="predicted"/>
<accession>A0AAV4NHA8</accession>
<organism evidence="1 2">
    <name type="scientific">Caerostris darwini</name>
    <dbReference type="NCBI Taxonomy" id="1538125"/>
    <lineage>
        <taxon>Eukaryota</taxon>
        <taxon>Metazoa</taxon>
        <taxon>Ecdysozoa</taxon>
        <taxon>Arthropoda</taxon>
        <taxon>Chelicerata</taxon>
        <taxon>Arachnida</taxon>
        <taxon>Araneae</taxon>
        <taxon>Araneomorphae</taxon>
        <taxon>Entelegynae</taxon>
        <taxon>Araneoidea</taxon>
        <taxon>Araneidae</taxon>
        <taxon>Caerostris</taxon>
    </lineage>
</organism>
<reference evidence="1 2" key="1">
    <citation type="submission" date="2021-06" db="EMBL/GenBank/DDBJ databases">
        <title>Caerostris darwini draft genome.</title>
        <authorList>
            <person name="Kono N."/>
            <person name="Arakawa K."/>
        </authorList>
    </citation>
    <scope>NUCLEOTIDE SEQUENCE [LARGE SCALE GENOMIC DNA]</scope>
</reference>
<keyword evidence="2" id="KW-1185">Reference proteome</keyword>
<dbReference type="EMBL" id="BPLQ01001613">
    <property type="protein sequence ID" value="GIX83346.1"/>
    <property type="molecule type" value="Genomic_DNA"/>
</dbReference>
<gene>
    <name evidence="1" type="ORF">CDAR_97691</name>
</gene>
<sequence length="253" mass="29295">MINIENQVQFPKCDRRIIHQELQIILHIHPHSTKDVLIFLQTLSSSKLTPKFGRALCPGILPRIRQMRNVGSGQGCLASCHFAPIINGNRCFGPAFYYWLIASSTICDWLNWDGRRVIYLLVIDDWSLVKKLSPLWCPDTRVIPKVSPLWCRDTRLIPKVSPLWCHDTRVIPKVSLLWCHDTRVIPKVSLLWCRDTRVIPKVSPLWYHDTGVIPKVSPLWCRDTRVIPKVSPLWCRDTRVIPKVSPLFCVTIH</sequence>
<dbReference type="Proteomes" id="UP001054837">
    <property type="component" value="Unassembled WGS sequence"/>
</dbReference>
<protein>
    <submittedName>
        <fullName evidence="1">Uncharacterized protein</fullName>
    </submittedName>
</protein>